<proteinExistence type="predicted"/>
<dbReference type="Proteomes" id="UP000664169">
    <property type="component" value="Unassembled WGS sequence"/>
</dbReference>
<protein>
    <submittedName>
        <fullName evidence="2">Uncharacterized protein</fullName>
    </submittedName>
</protein>
<dbReference type="AlphaFoldDB" id="A0A8H3F626"/>
<organism evidence="2 3">
    <name type="scientific">Gomphillus americanus</name>
    <dbReference type="NCBI Taxonomy" id="1940652"/>
    <lineage>
        <taxon>Eukaryota</taxon>
        <taxon>Fungi</taxon>
        <taxon>Dikarya</taxon>
        <taxon>Ascomycota</taxon>
        <taxon>Pezizomycotina</taxon>
        <taxon>Lecanoromycetes</taxon>
        <taxon>OSLEUM clade</taxon>
        <taxon>Ostropomycetidae</taxon>
        <taxon>Ostropales</taxon>
        <taxon>Graphidaceae</taxon>
        <taxon>Gomphilloideae</taxon>
        <taxon>Gomphillus</taxon>
    </lineage>
</organism>
<evidence type="ECO:0000313" key="3">
    <source>
        <dbReference type="Proteomes" id="UP000664169"/>
    </source>
</evidence>
<reference evidence="2" key="1">
    <citation type="submission" date="2021-03" db="EMBL/GenBank/DDBJ databases">
        <authorList>
            <person name="Tagirdzhanova G."/>
        </authorList>
    </citation>
    <scope>NUCLEOTIDE SEQUENCE</scope>
</reference>
<dbReference type="EMBL" id="CAJPDQ010000013">
    <property type="protein sequence ID" value="CAF9918348.1"/>
    <property type="molecule type" value="Genomic_DNA"/>
</dbReference>
<comment type="caution">
    <text evidence="2">The sequence shown here is derived from an EMBL/GenBank/DDBJ whole genome shotgun (WGS) entry which is preliminary data.</text>
</comment>
<keyword evidence="3" id="KW-1185">Reference proteome</keyword>
<feature type="signal peptide" evidence="1">
    <location>
        <begin position="1"/>
        <end position="18"/>
    </location>
</feature>
<name>A0A8H3F626_9LECA</name>
<gene>
    <name evidence="2" type="ORF">GOMPHAMPRED_001496</name>
</gene>
<evidence type="ECO:0000256" key="1">
    <source>
        <dbReference type="SAM" id="SignalP"/>
    </source>
</evidence>
<accession>A0A8H3F626</accession>
<keyword evidence="1" id="KW-0732">Signal</keyword>
<sequence>MFFPTSVVIAVLAAGILAAPIQVKAPSVKAREAQIPESAFELGGLDGLTFSFDERDAQIPDSFFDVGDLDGISFAFDERDAAQTSDQIHKRTAAKKAAAVRKARQNKKARRNAQIPDSFFDLGDLDGATFSFDERDAQIPNSFFDLGDLDSISVAFDQ</sequence>
<feature type="chain" id="PRO_5034933534" evidence="1">
    <location>
        <begin position="19"/>
        <end position="158"/>
    </location>
</feature>
<evidence type="ECO:0000313" key="2">
    <source>
        <dbReference type="EMBL" id="CAF9918348.1"/>
    </source>
</evidence>